<dbReference type="FunFam" id="2.60.40.10:FF:000189">
    <property type="entry name" value="Neogenin isoform 3"/>
    <property type="match status" value="1"/>
</dbReference>
<reference evidence="7 8" key="1">
    <citation type="submission" date="2013-11" db="EMBL/GenBank/DDBJ databases">
        <title>Opisthorchis viverrini - life in the bile duct.</title>
        <authorList>
            <person name="Young N.D."/>
            <person name="Nagarajan N."/>
            <person name="Lin S.J."/>
            <person name="Korhonen P.K."/>
            <person name="Jex A.R."/>
            <person name="Hall R.S."/>
            <person name="Safavi-Hemami H."/>
            <person name="Kaewkong W."/>
            <person name="Bertrand D."/>
            <person name="Gao S."/>
            <person name="Seet Q."/>
            <person name="Wongkham S."/>
            <person name="Teh B.T."/>
            <person name="Wongkham C."/>
            <person name="Intapan P.M."/>
            <person name="Maleewong W."/>
            <person name="Yang X."/>
            <person name="Hu M."/>
            <person name="Wang Z."/>
            <person name="Hofmann A."/>
            <person name="Sternberg P.W."/>
            <person name="Tan P."/>
            <person name="Wang J."/>
            <person name="Gasser R.B."/>
        </authorList>
    </citation>
    <scope>NUCLEOTIDE SEQUENCE [LARGE SCALE GENOMIC DNA]</scope>
</reference>
<dbReference type="InterPro" id="IPR013783">
    <property type="entry name" value="Ig-like_fold"/>
</dbReference>
<evidence type="ECO:0000259" key="5">
    <source>
        <dbReference type="PROSITE" id="PS50835"/>
    </source>
</evidence>
<dbReference type="EMBL" id="KL596628">
    <property type="protein sequence ID" value="KER33129.1"/>
    <property type="molecule type" value="Genomic_DNA"/>
</dbReference>
<evidence type="ECO:0000256" key="2">
    <source>
        <dbReference type="ARBA" id="ARBA00022737"/>
    </source>
</evidence>
<dbReference type="KEGG" id="ovi:T265_12698"/>
<feature type="domain" description="Ig-like" evidence="5">
    <location>
        <begin position="1"/>
        <end position="89"/>
    </location>
</feature>
<dbReference type="PANTHER" id="PTHR12231:SF253">
    <property type="entry name" value="DPR-INTERACTING PROTEIN ETA, ISOFORM B-RELATED"/>
    <property type="match status" value="1"/>
</dbReference>
<dbReference type="CTD" id="20326866"/>
<dbReference type="CDD" id="cd00063">
    <property type="entry name" value="FN3"/>
    <property type="match status" value="1"/>
</dbReference>
<dbReference type="SMART" id="SM00060">
    <property type="entry name" value="FN3"/>
    <property type="match status" value="1"/>
</dbReference>
<dbReference type="InterPro" id="IPR003598">
    <property type="entry name" value="Ig_sub2"/>
</dbReference>
<dbReference type="InterPro" id="IPR051170">
    <property type="entry name" value="Neural/epithelial_adhesion"/>
</dbReference>
<dbReference type="STRING" id="6198.A0A075AJC2"/>
<dbReference type="Pfam" id="PF00041">
    <property type="entry name" value="fn3"/>
    <property type="match status" value="1"/>
</dbReference>
<dbReference type="SUPFAM" id="SSF48726">
    <property type="entry name" value="Immunoglobulin"/>
    <property type="match status" value="3"/>
</dbReference>
<dbReference type="SMART" id="SM00409">
    <property type="entry name" value="IG"/>
    <property type="match status" value="3"/>
</dbReference>
<dbReference type="InterPro" id="IPR036179">
    <property type="entry name" value="Ig-like_dom_sf"/>
</dbReference>
<dbReference type="PROSITE" id="PS50853">
    <property type="entry name" value="FN3"/>
    <property type="match status" value="1"/>
</dbReference>
<gene>
    <name evidence="7" type="ORF">T265_12698</name>
</gene>
<name>A0A075AJC2_OPIVI</name>
<proteinExistence type="predicted"/>
<keyword evidence="4" id="KW-0393">Immunoglobulin domain</keyword>
<dbReference type="OrthoDB" id="114660at2759"/>
<evidence type="ECO:0000256" key="4">
    <source>
        <dbReference type="ARBA" id="ARBA00023319"/>
    </source>
</evidence>
<dbReference type="SUPFAM" id="SSF49265">
    <property type="entry name" value="Fibronectin type III"/>
    <property type="match status" value="1"/>
</dbReference>
<feature type="domain" description="Fibronectin type-III" evidence="6">
    <location>
        <begin position="342"/>
        <end position="452"/>
    </location>
</feature>
<evidence type="ECO:0008006" key="9">
    <source>
        <dbReference type="Google" id="ProtNLM"/>
    </source>
</evidence>
<dbReference type="RefSeq" id="XP_009163225.1">
    <property type="nucleotide sequence ID" value="XM_009164961.1"/>
</dbReference>
<accession>A0A075AJC2</accession>
<dbReference type="InterPro" id="IPR007110">
    <property type="entry name" value="Ig-like_dom"/>
</dbReference>
<organism evidence="7 8">
    <name type="scientific">Opisthorchis viverrini</name>
    <name type="common">Southeast Asian liver fluke</name>
    <dbReference type="NCBI Taxonomy" id="6198"/>
    <lineage>
        <taxon>Eukaryota</taxon>
        <taxon>Metazoa</taxon>
        <taxon>Spiralia</taxon>
        <taxon>Lophotrochozoa</taxon>
        <taxon>Platyhelminthes</taxon>
        <taxon>Trematoda</taxon>
        <taxon>Digenea</taxon>
        <taxon>Opisthorchiida</taxon>
        <taxon>Opisthorchiata</taxon>
        <taxon>Opisthorchiidae</taxon>
        <taxon>Opisthorchis</taxon>
    </lineage>
</organism>
<dbReference type="AlphaFoldDB" id="A0A075AJC2"/>
<keyword evidence="2" id="KW-0677">Repeat</keyword>
<keyword evidence="8" id="KW-1185">Reference proteome</keyword>
<dbReference type="Pfam" id="PF07679">
    <property type="entry name" value="I-set"/>
    <property type="match status" value="2"/>
</dbReference>
<evidence type="ECO:0000256" key="3">
    <source>
        <dbReference type="ARBA" id="ARBA00023157"/>
    </source>
</evidence>
<evidence type="ECO:0000313" key="7">
    <source>
        <dbReference type="EMBL" id="KER33129.1"/>
    </source>
</evidence>
<dbReference type="Proteomes" id="UP000054324">
    <property type="component" value="Unassembled WGS sequence"/>
</dbReference>
<dbReference type="InterPro" id="IPR003961">
    <property type="entry name" value="FN3_dom"/>
</dbReference>
<feature type="domain" description="Ig-like" evidence="5">
    <location>
        <begin position="100"/>
        <end position="182"/>
    </location>
</feature>
<dbReference type="SMART" id="SM00408">
    <property type="entry name" value="IGc2"/>
    <property type="match status" value="3"/>
</dbReference>
<dbReference type="PANTHER" id="PTHR12231">
    <property type="entry name" value="CTX-RELATED TYPE I TRANSMEMBRANE PROTEIN"/>
    <property type="match status" value="1"/>
</dbReference>
<dbReference type="Pfam" id="PF13927">
    <property type="entry name" value="Ig_3"/>
    <property type="match status" value="1"/>
</dbReference>
<dbReference type="InterPro" id="IPR036116">
    <property type="entry name" value="FN3_sf"/>
</dbReference>
<dbReference type="InterPro" id="IPR003599">
    <property type="entry name" value="Ig_sub"/>
</dbReference>
<protein>
    <recommendedName>
        <fullName evidence="9">Immunoglobulin I-set domain protein</fullName>
    </recommendedName>
</protein>
<feature type="non-terminal residue" evidence="7">
    <location>
        <position position="1"/>
    </location>
</feature>
<dbReference type="GeneID" id="20326866"/>
<evidence type="ECO:0000256" key="1">
    <source>
        <dbReference type="ARBA" id="ARBA00022729"/>
    </source>
</evidence>
<feature type="domain" description="Ig-like" evidence="5">
    <location>
        <begin position="196"/>
        <end position="290"/>
    </location>
</feature>
<dbReference type="Gene3D" id="2.60.40.10">
    <property type="entry name" value="Immunoglobulins"/>
    <property type="match status" value="4"/>
</dbReference>
<keyword evidence="3" id="KW-1015">Disulfide bond</keyword>
<keyword evidence="1" id="KW-0732">Signal</keyword>
<sequence length="452" mass="49170">QPPIDTKAISGESVLFFCRAEGNPTPRILFRWNDQELVHSRPGLQLKMISPDSLSLRAKLEMEHNGDTVTCFAQNQVGSDGVSAQITVYSANETPPRGFPKVHQDPSATISQVGSSAQLQCDVSADPRPTVSWIKDQFYPVDLSASRFRLVNSGSLVIDTLLETDSGSYECMAQNAVGTVLSNAGHLHVRRIQFPPNINEIPEKVDVAPGQGTNLTCRAGGFPVPMVWWSTLGSPAGPSNVGPVIRAERPLTEPQPHEATLRLTDITESYDYNCIAKNDLGLVRRNVSVVVKVGLDELSSKTQELMYLGRSRSVTLLYEFCTVLRKTVLPCLIFTHPELPAAPTGLDARPIGATYAVLLWHKSTSPSVDSYTLSVEAKDHDLGKLGRRQVANIVQSAGLDHAGSLATSSEYVSYNLSDLTPYTEYVARVHSVSRSSGLSLPSKPVSFRTAEL</sequence>
<evidence type="ECO:0000313" key="8">
    <source>
        <dbReference type="Proteomes" id="UP000054324"/>
    </source>
</evidence>
<dbReference type="PROSITE" id="PS50835">
    <property type="entry name" value="IG_LIKE"/>
    <property type="match status" value="3"/>
</dbReference>
<evidence type="ECO:0000259" key="6">
    <source>
        <dbReference type="PROSITE" id="PS50853"/>
    </source>
</evidence>
<feature type="non-terminal residue" evidence="7">
    <location>
        <position position="452"/>
    </location>
</feature>
<dbReference type="InterPro" id="IPR013098">
    <property type="entry name" value="Ig_I-set"/>
</dbReference>